<comment type="caution">
    <text evidence="2">The sequence shown here is derived from an EMBL/GenBank/DDBJ whole genome shotgun (WGS) entry which is preliminary data.</text>
</comment>
<keyword evidence="3" id="KW-1185">Reference proteome</keyword>
<reference evidence="2" key="1">
    <citation type="submission" date="2023-06" db="EMBL/GenBank/DDBJ databases">
        <title>Genome-scale phylogeny and comparative genomics of the fungal order Sordariales.</title>
        <authorList>
            <consortium name="Lawrence Berkeley National Laboratory"/>
            <person name="Hensen N."/>
            <person name="Bonometti L."/>
            <person name="Westerberg I."/>
            <person name="Brannstrom I.O."/>
            <person name="Guillou S."/>
            <person name="Cros-Aarteil S."/>
            <person name="Calhoun S."/>
            <person name="Haridas S."/>
            <person name="Kuo A."/>
            <person name="Mondo S."/>
            <person name="Pangilinan J."/>
            <person name="Riley R."/>
            <person name="Labutti K."/>
            <person name="Andreopoulos B."/>
            <person name="Lipzen A."/>
            <person name="Chen C."/>
            <person name="Yanf M."/>
            <person name="Daum C."/>
            <person name="Ng V."/>
            <person name="Clum A."/>
            <person name="Steindorff A."/>
            <person name="Ohm R."/>
            <person name="Martin F."/>
            <person name="Silar P."/>
            <person name="Natvig D."/>
            <person name="Lalanne C."/>
            <person name="Gautier V."/>
            <person name="Ament-Velasquez S.L."/>
            <person name="Kruys A."/>
            <person name="Hutchinson M.I."/>
            <person name="Powell A.J."/>
            <person name="Barry K."/>
            <person name="Miller A.N."/>
            <person name="Grigoriev I.V."/>
            <person name="Debuchy R."/>
            <person name="Gladieux P."/>
            <person name="Thoren M.H."/>
            <person name="Johannesson H."/>
        </authorList>
    </citation>
    <scope>NUCLEOTIDE SEQUENCE</scope>
    <source>
        <strain evidence="2">PSN4</strain>
    </source>
</reference>
<dbReference type="EMBL" id="MU839829">
    <property type="protein sequence ID" value="KAK1758045.1"/>
    <property type="molecule type" value="Genomic_DNA"/>
</dbReference>
<name>A0AAJ0BGW8_9PEZI</name>
<evidence type="ECO:0000313" key="3">
    <source>
        <dbReference type="Proteomes" id="UP001239445"/>
    </source>
</evidence>
<protein>
    <submittedName>
        <fullName evidence="2">Uncharacterized protein</fullName>
    </submittedName>
</protein>
<sequence>MAPTRPRLQVSLDTFQIHFPSTSTMDSEEFCPTEADVPVLRGARFFFQSPDPLWPGKQPFPVPWTPTPTTCPQPPRPPTPAGNPRPGPLAPRPNVPSPPPTP</sequence>
<gene>
    <name evidence="2" type="ORF">QBC47DRAFT_398949</name>
</gene>
<proteinExistence type="predicted"/>
<feature type="region of interest" description="Disordered" evidence="1">
    <location>
        <begin position="56"/>
        <end position="102"/>
    </location>
</feature>
<feature type="compositionally biased region" description="Pro residues" evidence="1">
    <location>
        <begin position="58"/>
        <end position="102"/>
    </location>
</feature>
<accession>A0AAJ0BGW8</accession>
<dbReference type="AlphaFoldDB" id="A0AAJ0BGW8"/>
<dbReference type="Proteomes" id="UP001239445">
    <property type="component" value="Unassembled WGS sequence"/>
</dbReference>
<evidence type="ECO:0000256" key="1">
    <source>
        <dbReference type="SAM" id="MobiDB-lite"/>
    </source>
</evidence>
<organism evidence="2 3">
    <name type="scientific">Echria macrotheca</name>
    <dbReference type="NCBI Taxonomy" id="438768"/>
    <lineage>
        <taxon>Eukaryota</taxon>
        <taxon>Fungi</taxon>
        <taxon>Dikarya</taxon>
        <taxon>Ascomycota</taxon>
        <taxon>Pezizomycotina</taxon>
        <taxon>Sordariomycetes</taxon>
        <taxon>Sordariomycetidae</taxon>
        <taxon>Sordariales</taxon>
        <taxon>Schizotheciaceae</taxon>
        <taxon>Echria</taxon>
    </lineage>
</organism>
<evidence type="ECO:0000313" key="2">
    <source>
        <dbReference type="EMBL" id="KAK1758045.1"/>
    </source>
</evidence>